<gene>
    <name evidence="1" type="ORF">J2792_002941</name>
</gene>
<evidence type="ECO:0000313" key="1">
    <source>
        <dbReference type="EMBL" id="MDR6512058.1"/>
    </source>
</evidence>
<keyword evidence="2" id="KW-1185">Reference proteome</keyword>
<comment type="caution">
    <text evidence="1">The sequence shown here is derived from an EMBL/GenBank/DDBJ whole genome shotgun (WGS) entry which is preliminary data.</text>
</comment>
<name>A0ABU1MNY4_9SPHN</name>
<organism evidence="1 2">
    <name type="scientific">Novosphingobium capsulatum</name>
    <dbReference type="NCBI Taxonomy" id="13688"/>
    <lineage>
        <taxon>Bacteria</taxon>
        <taxon>Pseudomonadati</taxon>
        <taxon>Pseudomonadota</taxon>
        <taxon>Alphaproteobacteria</taxon>
        <taxon>Sphingomonadales</taxon>
        <taxon>Sphingomonadaceae</taxon>
        <taxon>Novosphingobium</taxon>
    </lineage>
</organism>
<dbReference type="Proteomes" id="UP001184150">
    <property type="component" value="Unassembled WGS sequence"/>
</dbReference>
<evidence type="ECO:0000313" key="2">
    <source>
        <dbReference type="Proteomes" id="UP001184150"/>
    </source>
</evidence>
<dbReference type="EMBL" id="JAVDRD010000007">
    <property type="protein sequence ID" value="MDR6512058.1"/>
    <property type="molecule type" value="Genomic_DNA"/>
</dbReference>
<protein>
    <submittedName>
        <fullName evidence="1">Uncharacterized protein</fullName>
    </submittedName>
</protein>
<accession>A0ABU1MNY4</accession>
<proteinExistence type="predicted"/>
<sequence length="89" mass="10397">MSILERAEYLFHGTAARGRADEFQPVRWWLTETDWHRLLAERAKLEIMPGYALMRRLFGLPIAIDYYNQGSRLVTRDGTAIPFWPVISS</sequence>
<reference evidence="1 2" key="1">
    <citation type="submission" date="2023-07" db="EMBL/GenBank/DDBJ databases">
        <title>Sorghum-associated microbial communities from plants grown in Nebraska, USA.</title>
        <authorList>
            <person name="Schachtman D."/>
        </authorList>
    </citation>
    <scope>NUCLEOTIDE SEQUENCE [LARGE SCALE GENOMIC DNA]</scope>
    <source>
        <strain evidence="1 2">DS1027</strain>
    </source>
</reference>
<dbReference type="RefSeq" id="WP_309805727.1">
    <property type="nucleotide sequence ID" value="NZ_JAVDRD010000007.1"/>
</dbReference>